<comment type="caution">
    <text evidence="2">The sequence shown here is derived from an EMBL/GenBank/DDBJ whole genome shotgun (WGS) entry which is preliminary data.</text>
</comment>
<evidence type="ECO:0000313" key="3">
    <source>
        <dbReference type="Proteomes" id="UP000321532"/>
    </source>
</evidence>
<evidence type="ECO:0000313" key="2">
    <source>
        <dbReference type="EMBL" id="GEO07277.1"/>
    </source>
</evidence>
<proteinExistence type="predicted"/>
<dbReference type="Gene3D" id="3.60.21.10">
    <property type="match status" value="1"/>
</dbReference>
<feature type="domain" description="Calcineurin-like phosphoesterase" evidence="1">
    <location>
        <begin position="1"/>
        <end position="155"/>
    </location>
</feature>
<accession>A0A512B666</accession>
<name>A0A512B666_9BACT</name>
<dbReference type="RefSeq" id="WP_170252689.1">
    <property type="nucleotide sequence ID" value="NZ_BJYS01000056.1"/>
</dbReference>
<dbReference type="SUPFAM" id="SSF56300">
    <property type="entry name" value="Metallo-dependent phosphatases"/>
    <property type="match status" value="1"/>
</dbReference>
<dbReference type="PANTHER" id="PTHR42850:SF4">
    <property type="entry name" value="ZINC-DEPENDENT ENDOPOLYPHOSPHATASE"/>
    <property type="match status" value="1"/>
</dbReference>
<protein>
    <submittedName>
        <fullName evidence="2">Metallophosphatase</fullName>
    </submittedName>
</protein>
<dbReference type="GO" id="GO:0005737">
    <property type="term" value="C:cytoplasm"/>
    <property type="evidence" value="ECO:0007669"/>
    <property type="project" value="TreeGrafter"/>
</dbReference>
<dbReference type="AlphaFoldDB" id="A0A512B666"/>
<dbReference type="GO" id="GO:0008803">
    <property type="term" value="F:bis(5'-nucleosyl)-tetraphosphatase (symmetrical) activity"/>
    <property type="evidence" value="ECO:0007669"/>
    <property type="project" value="TreeGrafter"/>
</dbReference>
<sequence>MRRFVFSDSHGGYKAMVQCLERCGFDNDKDQLFFIGDVVDGWSESKQSIQLLLGIPNLVHLLGNHDEWAIKGFTNSLFKSDPEDQTELYLWIMQGGAATVKSYAPSGEMPPEHLQFLRAAKPYHITEDNILLVHAGFDPDKPIAKTGTDWLIWSRDFINKYYKCYKNSQYRLHPDPGLIIPDYKEVYIGHTPTIRLDENQKKPLTMGNIILMDTGAAFTGCLSIMDLDTKEVWQSDPVMTLYPYETGRNEFTWNEMQEEKNT</sequence>
<evidence type="ECO:0000259" key="1">
    <source>
        <dbReference type="Pfam" id="PF00149"/>
    </source>
</evidence>
<gene>
    <name evidence="2" type="primary">pphA</name>
    <name evidence="2" type="ORF">AAE02nite_49410</name>
</gene>
<dbReference type="EMBL" id="BJYS01000056">
    <property type="protein sequence ID" value="GEO07277.1"/>
    <property type="molecule type" value="Genomic_DNA"/>
</dbReference>
<dbReference type="GO" id="GO:0110154">
    <property type="term" value="P:RNA decapping"/>
    <property type="evidence" value="ECO:0007669"/>
    <property type="project" value="TreeGrafter"/>
</dbReference>
<dbReference type="PANTHER" id="PTHR42850">
    <property type="entry name" value="METALLOPHOSPHOESTERASE"/>
    <property type="match status" value="1"/>
</dbReference>
<dbReference type="Pfam" id="PF00149">
    <property type="entry name" value="Metallophos"/>
    <property type="match status" value="1"/>
</dbReference>
<dbReference type="InterPro" id="IPR004843">
    <property type="entry name" value="Calcineurin-like_PHP"/>
</dbReference>
<keyword evidence="3" id="KW-1185">Reference proteome</keyword>
<dbReference type="InterPro" id="IPR029052">
    <property type="entry name" value="Metallo-depent_PP-like"/>
</dbReference>
<dbReference type="Proteomes" id="UP000321532">
    <property type="component" value="Unassembled WGS sequence"/>
</dbReference>
<dbReference type="GO" id="GO:0016791">
    <property type="term" value="F:phosphatase activity"/>
    <property type="evidence" value="ECO:0007669"/>
    <property type="project" value="TreeGrafter"/>
</dbReference>
<dbReference type="InterPro" id="IPR050126">
    <property type="entry name" value="Ap4A_hydrolase"/>
</dbReference>
<reference evidence="2 3" key="1">
    <citation type="submission" date="2019-07" db="EMBL/GenBank/DDBJ databases">
        <title>Whole genome shotgun sequence of Adhaeribacter aerolatus NBRC 106133.</title>
        <authorList>
            <person name="Hosoyama A."/>
            <person name="Uohara A."/>
            <person name="Ohji S."/>
            <person name="Ichikawa N."/>
        </authorList>
    </citation>
    <scope>NUCLEOTIDE SEQUENCE [LARGE SCALE GENOMIC DNA]</scope>
    <source>
        <strain evidence="2 3">NBRC 106133</strain>
    </source>
</reference>
<organism evidence="2 3">
    <name type="scientific">Adhaeribacter aerolatus</name>
    <dbReference type="NCBI Taxonomy" id="670289"/>
    <lineage>
        <taxon>Bacteria</taxon>
        <taxon>Pseudomonadati</taxon>
        <taxon>Bacteroidota</taxon>
        <taxon>Cytophagia</taxon>
        <taxon>Cytophagales</taxon>
        <taxon>Hymenobacteraceae</taxon>
        <taxon>Adhaeribacter</taxon>
    </lineage>
</organism>